<organism evidence="15 16">
    <name type="scientific">Polistes dominula</name>
    <name type="common">European paper wasp</name>
    <name type="synonym">Vespa dominula</name>
    <dbReference type="NCBI Taxonomy" id="743375"/>
    <lineage>
        <taxon>Eukaryota</taxon>
        <taxon>Metazoa</taxon>
        <taxon>Ecdysozoa</taxon>
        <taxon>Arthropoda</taxon>
        <taxon>Hexapoda</taxon>
        <taxon>Insecta</taxon>
        <taxon>Pterygota</taxon>
        <taxon>Neoptera</taxon>
        <taxon>Endopterygota</taxon>
        <taxon>Hymenoptera</taxon>
        <taxon>Apocrita</taxon>
        <taxon>Aculeata</taxon>
        <taxon>Vespoidea</taxon>
        <taxon>Vespidae</taxon>
        <taxon>Polistinae</taxon>
        <taxon>Polistini</taxon>
        <taxon>Polistes</taxon>
    </lineage>
</organism>
<dbReference type="PANTHER" id="PTHR22938:SF0">
    <property type="entry name" value="E3 UBIQUITIN-PROTEIN LIGASE ZNF598"/>
    <property type="match status" value="1"/>
</dbReference>
<sequence length="939" mass="105595">MSTTNNENVNSNTCVVCYKNVEIYSIGMCEHPVCYECSTRMRVLCQQNECPICRQDLPKVVFTREIKPFRFLRKGGLLDTRYDIYFDTVDIQEKFYELLVDICTICEDKKVFSNFQNLKDHMRHQHELHYCDLCVENLKIFSCERRCYTRSDLAQHRRKGDADDKSHKGHPLCEFCDQRYMDNDELYRHLRRDHLYCHFCDADGLHQYYSSYEYLRDHFRLEHFLCEEGMCIDEQFTSVFRTDIDLKAHKTSVHGKQLSKAAAKQARTLELEFTLAPRGENRIRRGMTGPSTSKSTRDYGFRDHNSREYQQPMTTTSASSNSQTNVESPATFIKQPSVDVQSREEFPTLGNCSFVPNLNQPTKGRGNVTIRSTVRPQSLAVTDENFPALGPESTNANVSKTVNVSVSSANLVGSNVPQSRKGSTPNVSIQVNREINGTVTTRVSGPNVRVRPAQLSVDSEFPVLGCNKPSTSTPNSAQWKEVLQWTTCTKSSSSAATPKSKKTVRSLAPSPPPIQSGEDFPSLSKSSKQNKQSAIMVVPPRAQPPQSSGISNNNAKTTAESVKGKTKKKKAKHNSNVNETNNIKPNKINTDVKKNGESSGTTSDVAGSIQVLEPTNDTISICNDNLLKNSTKHNSNDKQNGRSSNDTSCNGIKNSNNIKHSKEVEHTNKKDKKKCKNLEEGSCAVIVKASSEVSNKSSNILRKRTELKIDSLNSTNNNNVHQMEDFPSLGSSSSKPPGFIDPPPGFESTTSPPPGFCIKVENMEQLHSNNGLTFTNSSGESYAILPDDYKHNTLYTYILPPDFQKRNKSLVAKMNEVLMEKDRIEEFRYISGLFRQGVCSAEEYYAHCCTVMGRTAVEDVFPELLVLLPDIPKQQELFKVYHKELGNQVKGLQICTTCNQVLKHSDFQTHMANHSLENHFPVLGKNNTAPNKNNTWVRK</sequence>
<keyword evidence="10" id="KW-0862">Zinc</keyword>
<dbReference type="CDD" id="cd16615">
    <property type="entry name" value="RING-HC_ZNF598"/>
    <property type="match status" value="1"/>
</dbReference>
<evidence type="ECO:0000256" key="9">
    <source>
        <dbReference type="ARBA" id="ARBA00022771"/>
    </source>
</evidence>
<dbReference type="SMART" id="SM00355">
    <property type="entry name" value="ZnF_C2H2"/>
    <property type="match status" value="5"/>
</dbReference>
<feature type="compositionally biased region" description="Polar residues" evidence="13">
    <location>
        <begin position="641"/>
        <end position="658"/>
    </location>
</feature>
<keyword evidence="15" id="KW-1185">Reference proteome</keyword>
<name>A0ABM1J737_POLDO</name>
<evidence type="ECO:0000256" key="7">
    <source>
        <dbReference type="ARBA" id="ARBA00022679"/>
    </source>
</evidence>
<keyword evidence="8" id="KW-0479">Metal-binding</keyword>
<comment type="similarity">
    <text evidence="11">Belongs to the ZNF598/HEL2 family.</text>
</comment>
<evidence type="ECO:0000256" key="13">
    <source>
        <dbReference type="SAM" id="MobiDB-lite"/>
    </source>
</evidence>
<feature type="compositionally biased region" description="Low complexity" evidence="13">
    <location>
        <begin position="488"/>
        <end position="498"/>
    </location>
</feature>
<dbReference type="InterPro" id="IPR056437">
    <property type="entry name" value="Znf-C2H2_ZNF598/HEL2"/>
</dbReference>
<evidence type="ECO:0000256" key="1">
    <source>
        <dbReference type="ARBA" id="ARBA00000900"/>
    </source>
</evidence>
<dbReference type="SUPFAM" id="SSF57850">
    <property type="entry name" value="RING/U-box"/>
    <property type="match status" value="1"/>
</dbReference>
<reference evidence="16" key="1">
    <citation type="submission" date="2025-08" db="UniProtKB">
        <authorList>
            <consortium name="RefSeq"/>
        </authorList>
    </citation>
    <scope>IDENTIFICATION</scope>
    <source>
        <tissue evidence="16">Whole body</tissue>
    </source>
</reference>
<dbReference type="PANTHER" id="PTHR22938">
    <property type="entry name" value="ZINC FINGER PROTEIN 598"/>
    <property type="match status" value="1"/>
</dbReference>
<dbReference type="GeneID" id="107072648"/>
<evidence type="ECO:0000313" key="15">
    <source>
        <dbReference type="Proteomes" id="UP000694924"/>
    </source>
</evidence>
<evidence type="ECO:0000256" key="5">
    <source>
        <dbReference type="ARBA" id="ARBA00022490"/>
    </source>
</evidence>
<feature type="compositionally biased region" description="Low complexity" evidence="13">
    <location>
        <begin position="314"/>
        <end position="325"/>
    </location>
</feature>
<dbReference type="InterPro" id="IPR044288">
    <property type="entry name" value="ZNF598/HEL2"/>
</dbReference>
<gene>
    <name evidence="16" type="primary">LOC107072648</name>
</gene>
<dbReference type="Pfam" id="PF25447">
    <property type="entry name" value="RING_ZNF598"/>
    <property type="match status" value="1"/>
</dbReference>
<evidence type="ECO:0000256" key="2">
    <source>
        <dbReference type="ARBA" id="ARBA00004496"/>
    </source>
</evidence>
<keyword evidence="9 12" id="KW-0863">Zinc-finger</keyword>
<dbReference type="PROSITE" id="PS50089">
    <property type="entry name" value="ZF_RING_2"/>
    <property type="match status" value="1"/>
</dbReference>
<dbReference type="RefSeq" id="XP_015188275.1">
    <property type="nucleotide sequence ID" value="XM_015332789.1"/>
</dbReference>
<evidence type="ECO:0000313" key="16">
    <source>
        <dbReference type="RefSeq" id="XP_015188275.1"/>
    </source>
</evidence>
<feature type="region of interest" description="Disordered" evidence="13">
    <location>
        <begin position="282"/>
        <end position="332"/>
    </location>
</feature>
<dbReference type="InterPro" id="IPR001841">
    <property type="entry name" value="Znf_RING"/>
</dbReference>
<proteinExistence type="inferred from homology"/>
<evidence type="ECO:0000256" key="12">
    <source>
        <dbReference type="PROSITE-ProRule" id="PRU00175"/>
    </source>
</evidence>
<evidence type="ECO:0000256" key="10">
    <source>
        <dbReference type="ARBA" id="ARBA00022833"/>
    </source>
</evidence>
<comment type="catalytic activity">
    <reaction evidence="1">
        <text>S-ubiquitinyl-[E2 ubiquitin-conjugating enzyme]-L-cysteine + [acceptor protein]-L-lysine = [E2 ubiquitin-conjugating enzyme]-L-cysteine + N(6)-ubiquitinyl-[acceptor protein]-L-lysine.</text>
        <dbReference type="EC" id="2.3.2.27"/>
    </reaction>
</comment>
<feature type="compositionally biased region" description="Low complexity" evidence="13">
    <location>
        <begin position="522"/>
        <end position="533"/>
    </location>
</feature>
<dbReference type="InterPro" id="IPR041888">
    <property type="entry name" value="RING-HC_ZNF598/HEL2"/>
</dbReference>
<dbReference type="InterPro" id="IPR013087">
    <property type="entry name" value="Znf_C2H2_type"/>
</dbReference>
<dbReference type="Pfam" id="PF23208">
    <property type="entry name" value="zf_C2H2_ZNF598"/>
    <property type="match status" value="1"/>
</dbReference>
<feature type="compositionally biased region" description="Basic residues" evidence="13">
    <location>
        <begin position="564"/>
        <end position="573"/>
    </location>
</feature>
<dbReference type="Pfam" id="PF23202">
    <property type="entry name" value="PAH_ZNF598"/>
    <property type="match status" value="1"/>
</dbReference>
<dbReference type="Proteomes" id="UP000694924">
    <property type="component" value="Unplaced"/>
</dbReference>
<accession>A0ABM1J737</accession>
<comment type="subcellular location">
    <subcellularLocation>
        <location evidence="2">Cytoplasm</location>
    </subcellularLocation>
</comment>
<feature type="compositionally biased region" description="Polar residues" evidence="13">
    <location>
        <begin position="544"/>
        <end position="560"/>
    </location>
</feature>
<keyword evidence="6" id="KW-0597">Phosphoprotein</keyword>
<protein>
    <recommendedName>
        <fullName evidence="4">RING-type E3 ubiquitin transferase</fullName>
        <ecNumber evidence="4">2.3.2.27</ecNumber>
    </recommendedName>
</protein>
<dbReference type="InterPro" id="IPR013083">
    <property type="entry name" value="Znf_RING/FYVE/PHD"/>
</dbReference>
<feature type="region of interest" description="Disordered" evidence="13">
    <location>
        <begin position="630"/>
        <end position="673"/>
    </location>
</feature>
<feature type="region of interest" description="Disordered" evidence="13">
    <location>
        <begin position="488"/>
        <end position="609"/>
    </location>
</feature>
<keyword evidence="7" id="KW-0808">Transferase</keyword>
<feature type="domain" description="RING-type" evidence="14">
    <location>
        <begin position="14"/>
        <end position="54"/>
    </location>
</feature>
<evidence type="ECO:0000259" key="14">
    <source>
        <dbReference type="PROSITE" id="PS50089"/>
    </source>
</evidence>
<dbReference type="Pfam" id="PF23230">
    <property type="entry name" value="zf-C2H2_13"/>
    <property type="match status" value="1"/>
</dbReference>
<evidence type="ECO:0000256" key="3">
    <source>
        <dbReference type="ARBA" id="ARBA00004906"/>
    </source>
</evidence>
<comment type="pathway">
    <text evidence="3">Protein modification; protein ubiquitination.</text>
</comment>
<keyword evidence="5" id="KW-0963">Cytoplasm</keyword>
<dbReference type="InterPro" id="IPR059042">
    <property type="entry name" value="Znf_C2H2_ZNF598"/>
</dbReference>
<feature type="compositionally biased region" description="Polar residues" evidence="13">
    <location>
        <begin position="574"/>
        <end position="589"/>
    </location>
</feature>
<dbReference type="InterPro" id="IPR057634">
    <property type="entry name" value="PAH_ZNF598/HEL2"/>
</dbReference>
<evidence type="ECO:0000256" key="4">
    <source>
        <dbReference type="ARBA" id="ARBA00012483"/>
    </source>
</evidence>
<dbReference type="PROSITE" id="PS00028">
    <property type="entry name" value="ZINC_FINGER_C2H2_1"/>
    <property type="match status" value="1"/>
</dbReference>
<feature type="compositionally biased region" description="Basic and acidic residues" evidence="13">
    <location>
        <begin position="295"/>
        <end position="307"/>
    </location>
</feature>
<evidence type="ECO:0000256" key="6">
    <source>
        <dbReference type="ARBA" id="ARBA00022553"/>
    </source>
</evidence>
<evidence type="ECO:0000256" key="8">
    <source>
        <dbReference type="ARBA" id="ARBA00022723"/>
    </source>
</evidence>
<dbReference type="Gene3D" id="3.30.40.10">
    <property type="entry name" value="Zinc/RING finger domain, C3HC4 (zinc finger)"/>
    <property type="match status" value="1"/>
</dbReference>
<evidence type="ECO:0000256" key="11">
    <source>
        <dbReference type="ARBA" id="ARBA00035113"/>
    </source>
</evidence>
<dbReference type="EC" id="2.3.2.27" evidence="4"/>